<feature type="domain" description="SCP" evidence="2">
    <location>
        <begin position="343"/>
        <end position="481"/>
    </location>
</feature>
<sequence length="492" mass="53775">MCETCRAVEISLELPPWLWGDLVEGHDTGSCASSWCRRRFQYMAGKSQLVGDMADQKFIDDVVKAHNEYRSRHQAPLIKQSKDLNNYAQKWADHLVASNTFQHSPCDLKGTRLGENIAMKWSTRADAYTGQEVTDQWYSEVKMHQFGGEPRTLSSGHFTQVVWVNSKEMGIGKAQAKDGKIVVVASYRPAGNMAGEFAKNVLPPKDGKIILPAEKAASSHGGLTADKPSGGRQSPFSSRFDDFKSGFRDSSSSSGGSGTERRTTKTYTVTEGSGPNAVTKTITEETVIKPDGSKVTTKKVTTSTAGGASDLKKRTVAGSRRKSSSSSSSDSSPETKRPQKLSEFIDDAVKSHNEYRKLHGVGPLKHAKDLSEFAQKWAEHLAATNSFQHSDCTHKGERIGENIACKWSSSGADYTGKEAADQWYSEISKHDFTKEPRSLGSGHFTQMIWKESKEMGIGKAKTSGGKVIVVGSYRPAGNLVGHFVENVPPPKK</sequence>
<comment type="caution">
    <text evidence="3">The sequence shown here is derived from an EMBL/GenBank/DDBJ whole genome shotgun (WGS) entry which is preliminary data.</text>
</comment>
<dbReference type="InterPro" id="IPR035940">
    <property type="entry name" value="CAP_sf"/>
</dbReference>
<dbReference type="AlphaFoldDB" id="A0AAE0VX10"/>
<dbReference type="Gene3D" id="3.40.33.10">
    <property type="entry name" value="CAP"/>
    <property type="match status" value="2"/>
</dbReference>
<dbReference type="PRINTS" id="PR00837">
    <property type="entry name" value="V5TPXLIKE"/>
</dbReference>
<dbReference type="InterPro" id="IPR014044">
    <property type="entry name" value="CAP_dom"/>
</dbReference>
<evidence type="ECO:0000256" key="1">
    <source>
        <dbReference type="SAM" id="MobiDB-lite"/>
    </source>
</evidence>
<protein>
    <recommendedName>
        <fullName evidence="2">SCP domain-containing protein</fullName>
    </recommendedName>
</protein>
<dbReference type="PANTHER" id="PTHR10334">
    <property type="entry name" value="CYSTEINE-RICH SECRETORY PROTEIN-RELATED"/>
    <property type="match status" value="1"/>
</dbReference>
<dbReference type="FunFam" id="3.40.33.10:FF:000002">
    <property type="entry name" value="Golgi-associated plant pathogenesis-related protein 1"/>
    <property type="match status" value="2"/>
</dbReference>
<dbReference type="GO" id="GO:0005576">
    <property type="term" value="C:extracellular region"/>
    <property type="evidence" value="ECO:0007669"/>
    <property type="project" value="InterPro"/>
</dbReference>
<dbReference type="Proteomes" id="UP001195483">
    <property type="component" value="Unassembled WGS sequence"/>
</dbReference>
<evidence type="ECO:0000313" key="4">
    <source>
        <dbReference type="Proteomes" id="UP001195483"/>
    </source>
</evidence>
<dbReference type="EMBL" id="JAEAOA010000822">
    <property type="protein sequence ID" value="KAK3593728.1"/>
    <property type="molecule type" value="Genomic_DNA"/>
</dbReference>
<evidence type="ECO:0000313" key="3">
    <source>
        <dbReference type="EMBL" id="KAK3593728.1"/>
    </source>
</evidence>
<dbReference type="InterPro" id="IPR018244">
    <property type="entry name" value="Allrgn_V5/Tpx1_CS"/>
</dbReference>
<proteinExistence type="predicted"/>
<reference evidence="3" key="2">
    <citation type="journal article" date="2021" name="Genome Biol. Evol.">
        <title>Developing a high-quality reference genome for a parasitic bivalve with doubly uniparental inheritance (Bivalvia: Unionida).</title>
        <authorList>
            <person name="Smith C.H."/>
        </authorList>
    </citation>
    <scope>NUCLEOTIDE SEQUENCE</scope>
    <source>
        <strain evidence="3">CHS0354</strain>
        <tissue evidence="3">Mantle</tissue>
    </source>
</reference>
<dbReference type="CDD" id="cd05382">
    <property type="entry name" value="CAP_GAPR1-like"/>
    <property type="match status" value="2"/>
</dbReference>
<dbReference type="PROSITE" id="PS01009">
    <property type="entry name" value="CRISP_1"/>
    <property type="match status" value="2"/>
</dbReference>
<organism evidence="3 4">
    <name type="scientific">Potamilus streckersoni</name>
    <dbReference type="NCBI Taxonomy" id="2493646"/>
    <lineage>
        <taxon>Eukaryota</taxon>
        <taxon>Metazoa</taxon>
        <taxon>Spiralia</taxon>
        <taxon>Lophotrochozoa</taxon>
        <taxon>Mollusca</taxon>
        <taxon>Bivalvia</taxon>
        <taxon>Autobranchia</taxon>
        <taxon>Heteroconchia</taxon>
        <taxon>Palaeoheterodonta</taxon>
        <taxon>Unionida</taxon>
        <taxon>Unionoidea</taxon>
        <taxon>Unionidae</taxon>
        <taxon>Ambleminae</taxon>
        <taxon>Lampsilini</taxon>
        <taxon>Potamilus</taxon>
    </lineage>
</organism>
<gene>
    <name evidence="3" type="ORF">CHS0354_013625</name>
</gene>
<dbReference type="InterPro" id="IPR001283">
    <property type="entry name" value="CRISP-related"/>
</dbReference>
<keyword evidence="4" id="KW-1185">Reference proteome</keyword>
<dbReference type="Pfam" id="PF00188">
    <property type="entry name" value="CAP"/>
    <property type="match status" value="2"/>
</dbReference>
<name>A0AAE0VX10_9BIVA</name>
<dbReference type="SUPFAM" id="SSF55797">
    <property type="entry name" value="PR-1-like"/>
    <property type="match status" value="2"/>
</dbReference>
<evidence type="ECO:0000259" key="2">
    <source>
        <dbReference type="SMART" id="SM00198"/>
    </source>
</evidence>
<feature type="compositionally biased region" description="Basic and acidic residues" evidence="1">
    <location>
        <begin position="282"/>
        <end position="292"/>
    </location>
</feature>
<feature type="compositionally biased region" description="Low complexity" evidence="1">
    <location>
        <begin position="293"/>
        <end position="308"/>
    </location>
</feature>
<reference evidence="3" key="1">
    <citation type="journal article" date="2021" name="Genome Biol. Evol.">
        <title>A High-Quality Reference Genome for a Parasitic Bivalve with Doubly Uniparental Inheritance (Bivalvia: Unionida).</title>
        <authorList>
            <person name="Smith C.H."/>
        </authorList>
    </citation>
    <scope>NUCLEOTIDE SEQUENCE</scope>
    <source>
        <strain evidence="3">CHS0354</strain>
    </source>
</reference>
<dbReference type="SMART" id="SM00198">
    <property type="entry name" value="SCP"/>
    <property type="match status" value="2"/>
</dbReference>
<accession>A0AAE0VX10</accession>
<feature type="region of interest" description="Disordered" evidence="1">
    <location>
        <begin position="215"/>
        <end position="342"/>
    </location>
</feature>
<dbReference type="InterPro" id="IPR034113">
    <property type="entry name" value="SCP_GAPR1-like"/>
</dbReference>
<feature type="domain" description="SCP" evidence="2">
    <location>
        <begin position="57"/>
        <end position="195"/>
    </location>
</feature>
<reference evidence="3" key="3">
    <citation type="submission" date="2023-05" db="EMBL/GenBank/DDBJ databases">
        <authorList>
            <person name="Smith C.H."/>
        </authorList>
    </citation>
    <scope>NUCLEOTIDE SEQUENCE</scope>
    <source>
        <strain evidence="3">CHS0354</strain>
        <tissue evidence="3">Mantle</tissue>
    </source>
</reference>